<feature type="domain" description="U-box" evidence="16">
    <location>
        <begin position="1"/>
        <end position="85"/>
    </location>
</feature>
<keyword evidence="9 14" id="KW-0227">DNA damage</keyword>
<dbReference type="InterPro" id="IPR038959">
    <property type="entry name" value="Prp19"/>
</dbReference>
<keyword evidence="6 14" id="KW-0808">Transferase</keyword>
<dbReference type="Proteomes" id="UP000837801">
    <property type="component" value="Unassembled WGS sequence"/>
</dbReference>
<dbReference type="Pfam" id="PF08606">
    <property type="entry name" value="Prp19"/>
    <property type="match status" value="1"/>
</dbReference>
<comment type="catalytic activity">
    <reaction evidence="14">
        <text>S-ubiquitinyl-[E2 ubiquitin-conjugating enzyme]-L-cysteine + [acceptor protein]-L-lysine = [E2 ubiquitin-conjugating enzyme]-L-cysteine + N(6)-ubiquitinyl-[acceptor protein]-L-lysine.</text>
        <dbReference type="EC" id="2.3.2.27"/>
    </reaction>
</comment>
<dbReference type="InterPro" id="IPR013083">
    <property type="entry name" value="Znf_RING/FYVE/PHD"/>
</dbReference>
<dbReference type="GO" id="GO:0071006">
    <property type="term" value="C:U2-type catalytic step 1 spliceosome"/>
    <property type="evidence" value="ECO:0007669"/>
    <property type="project" value="TreeGrafter"/>
</dbReference>
<keyword evidence="12 14" id="KW-0234">DNA repair</keyword>
<keyword evidence="8" id="KW-0677">Repeat</keyword>
<proteinExistence type="inferred from homology"/>
<dbReference type="Gene3D" id="2.130.10.10">
    <property type="entry name" value="YVTN repeat-like/Quinoprotein amine dehydrogenase"/>
    <property type="match status" value="1"/>
</dbReference>
<organism evidence="17 18">
    <name type="scientific">[Candida] railenensis</name>
    <dbReference type="NCBI Taxonomy" id="45579"/>
    <lineage>
        <taxon>Eukaryota</taxon>
        <taxon>Fungi</taxon>
        <taxon>Dikarya</taxon>
        <taxon>Ascomycota</taxon>
        <taxon>Saccharomycotina</taxon>
        <taxon>Pichiomycetes</taxon>
        <taxon>Debaryomycetaceae</taxon>
        <taxon>Kurtzmaniella</taxon>
    </lineage>
</organism>
<dbReference type="FunFam" id="3.30.40.10:FF:000027">
    <property type="entry name" value="Pre-mRNA-processing factor 19, putative"/>
    <property type="match status" value="1"/>
</dbReference>
<dbReference type="OrthoDB" id="687049at2759"/>
<evidence type="ECO:0000256" key="12">
    <source>
        <dbReference type="ARBA" id="ARBA00023204"/>
    </source>
</evidence>
<dbReference type="InterPro" id="IPR036322">
    <property type="entry name" value="WD40_repeat_dom_sf"/>
</dbReference>
<dbReference type="EC" id="2.3.2.27" evidence="14"/>
<keyword evidence="18" id="KW-1185">Reference proteome</keyword>
<dbReference type="GO" id="GO:0070534">
    <property type="term" value="P:protein K63-linked ubiquitination"/>
    <property type="evidence" value="ECO:0007669"/>
    <property type="project" value="UniProtKB-UniRule"/>
</dbReference>
<dbReference type="GO" id="GO:0006281">
    <property type="term" value="P:DNA repair"/>
    <property type="evidence" value="ECO:0007669"/>
    <property type="project" value="UniProtKB-KW"/>
</dbReference>
<evidence type="ECO:0000256" key="7">
    <source>
        <dbReference type="ARBA" id="ARBA00022728"/>
    </source>
</evidence>
<evidence type="ECO:0000256" key="14">
    <source>
        <dbReference type="RuleBase" id="RU367101"/>
    </source>
</evidence>
<dbReference type="AlphaFoldDB" id="A0A9P0W068"/>
<sequence>MNCALSGEIASDPVISPRSGAIFERLLVEKYVSSSGTDPITDEPLSVDDLIPVNVQSAKYVAPKPPAFNSIPSMLSTFQNEWDSLALEVFTLRKQLHKSREELSAALYHQDAAVRVAARAIKERDEAKQALQELSIAIGTSGSGSATSPVIDSNGKEKHSDGQVENAMAPPAELISKARESLFLLHKSQKPSLPVASNQQISIKFNSSISSHPFKKVSASYYNSKSSTLVLGSSTGAIALIRLDDNNSLVKYSKSAHKGMDVGSILMIQYEEEIQPIVSHLNGAIIIGDNLTKFPRTDGDKLAISSLIRHPSVETLFIIVYENGSWSLNDSSKLQTLYKNSSTIAGSVTSSDIHVDGALLALGNNLGEILIFDLATGSSISSIKSQYQNISSIKFAMNGYWLLVASASESESSSLEVFDLRKEPVSIHSIEFTNKIVDFFIDPSSTVIITLDSSDSLSLHRYTKKGKVWSDRAFSIEVDTALHGLQLVTSAETAGFKESGEVKFVGVGQNSSVLEYQLEYSS</sequence>
<comment type="function">
    <text evidence="14">Ubiquitin-protein ligase which is mainly involved pre-mRNA splicing and DNA repair. Required for pre-mRNA splicing as component of the spliceosome.</text>
</comment>
<comment type="subunit">
    <text evidence="14">Homotetramer.</text>
</comment>
<evidence type="ECO:0000256" key="2">
    <source>
        <dbReference type="ARBA" id="ARBA00004906"/>
    </source>
</evidence>
<dbReference type="PROSITE" id="PS51698">
    <property type="entry name" value="U_BOX"/>
    <property type="match status" value="1"/>
</dbReference>
<evidence type="ECO:0000256" key="6">
    <source>
        <dbReference type="ARBA" id="ARBA00022679"/>
    </source>
</evidence>
<gene>
    <name evidence="17" type="ORF">CLIB1423_15S02102</name>
</gene>
<dbReference type="SMART" id="SM00504">
    <property type="entry name" value="Ubox"/>
    <property type="match status" value="1"/>
</dbReference>
<evidence type="ECO:0000256" key="1">
    <source>
        <dbReference type="ARBA" id="ARBA00004123"/>
    </source>
</evidence>
<accession>A0A9P0W068</accession>
<dbReference type="SUPFAM" id="SSF57850">
    <property type="entry name" value="RING/U-box"/>
    <property type="match status" value="1"/>
</dbReference>
<protein>
    <recommendedName>
        <fullName evidence="14">Pre-mRNA-processing factor 19</fullName>
        <ecNumber evidence="14">2.3.2.27</ecNumber>
    </recommendedName>
</protein>
<keyword evidence="4" id="KW-0853">WD repeat</keyword>
<evidence type="ECO:0000256" key="9">
    <source>
        <dbReference type="ARBA" id="ARBA00022763"/>
    </source>
</evidence>
<comment type="similarity">
    <text evidence="3 14">Belongs to the WD repeat PRP19 family.</text>
</comment>
<evidence type="ECO:0000313" key="18">
    <source>
        <dbReference type="Proteomes" id="UP000837801"/>
    </source>
</evidence>
<evidence type="ECO:0000256" key="5">
    <source>
        <dbReference type="ARBA" id="ARBA00022664"/>
    </source>
</evidence>
<comment type="caution">
    <text evidence="17">The sequence shown here is derived from an EMBL/GenBank/DDBJ whole genome shotgun (WGS) entry which is preliminary data.</text>
</comment>
<dbReference type="EMBL" id="CAKXYY010000015">
    <property type="protein sequence ID" value="CAH2354257.1"/>
    <property type="molecule type" value="Genomic_DNA"/>
</dbReference>
<evidence type="ECO:0000259" key="16">
    <source>
        <dbReference type="PROSITE" id="PS51698"/>
    </source>
</evidence>
<dbReference type="PANTHER" id="PTHR43995">
    <property type="entry name" value="PRE-MRNA-PROCESSING FACTOR 19"/>
    <property type="match status" value="1"/>
</dbReference>
<comment type="pathway">
    <text evidence="2 14">Protein modification; protein ubiquitination.</text>
</comment>
<dbReference type="InterPro" id="IPR015943">
    <property type="entry name" value="WD40/YVTN_repeat-like_dom_sf"/>
</dbReference>
<dbReference type="GO" id="GO:0061630">
    <property type="term" value="F:ubiquitin protein ligase activity"/>
    <property type="evidence" value="ECO:0007669"/>
    <property type="project" value="UniProtKB-UniRule"/>
</dbReference>
<dbReference type="InterPro" id="IPR003613">
    <property type="entry name" value="Ubox_domain"/>
</dbReference>
<evidence type="ECO:0000256" key="13">
    <source>
        <dbReference type="ARBA" id="ARBA00023242"/>
    </source>
</evidence>
<dbReference type="InterPro" id="IPR013915">
    <property type="entry name" value="Prp19_cc"/>
</dbReference>
<keyword evidence="7 14" id="KW-0747">Spliceosome</keyword>
<dbReference type="Gene3D" id="3.30.40.10">
    <property type="entry name" value="Zinc/RING finger domain, C3HC4 (zinc finger)"/>
    <property type="match status" value="1"/>
</dbReference>
<evidence type="ECO:0000313" key="17">
    <source>
        <dbReference type="EMBL" id="CAH2354257.1"/>
    </source>
</evidence>
<dbReference type="PANTHER" id="PTHR43995:SF1">
    <property type="entry name" value="PRE-MRNA-PROCESSING FACTOR 19"/>
    <property type="match status" value="1"/>
</dbReference>
<dbReference type="Pfam" id="PF04564">
    <property type="entry name" value="U-box"/>
    <property type="match status" value="1"/>
</dbReference>
<evidence type="ECO:0000256" key="3">
    <source>
        <dbReference type="ARBA" id="ARBA00006388"/>
    </source>
</evidence>
<evidence type="ECO:0000256" key="15">
    <source>
        <dbReference type="SAM" id="MobiDB-lite"/>
    </source>
</evidence>
<name>A0A9P0W068_9ASCO</name>
<evidence type="ECO:0000256" key="10">
    <source>
        <dbReference type="ARBA" id="ARBA00022786"/>
    </source>
</evidence>
<evidence type="ECO:0000256" key="8">
    <source>
        <dbReference type="ARBA" id="ARBA00022737"/>
    </source>
</evidence>
<evidence type="ECO:0000256" key="4">
    <source>
        <dbReference type="ARBA" id="ARBA00022574"/>
    </source>
</evidence>
<keyword evidence="10 14" id="KW-0833">Ubl conjugation pathway</keyword>
<dbReference type="GO" id="GO:0000974">
    <property type="term" value="C:Prp19 complex"/>
    <property type="evidence" value="ECO:0007669"/>
    <property type="project" value="UniProtKB-UniRule"/>
</dbReference>
<feature type="region of interest" description="Disordered" evidence="15">
    <location>
        <begin position="141"/>
        <end position="164"/>
    </location>
</feature>
<dbReference type="SUPFAM" id="SSF50978">
    <property type="entry name" value="WD40 repeat-like"/>
    <property type="match status" value="1"/>
</dbReference>
<dbReference type="GO" id="GO:0000398">
    <property type="term" value="P:mRNA splicing, via spliceosome"/>
    <property type="evidence" value="ECO:0007669"/>
    <property type="project" value="InterPro"/>
</dbReference>
<keyword evidence="11 14" id="KW-0508">mRNA splicing</keyword>
<reference evidence="17" key="1">
    <citation type="submission" date="2022-03" db="EMBL/GenBank/DDBJ databases">
        <authorList>
            <person name="Legras J.-L."/>
            <person name="Devillers H."/>
            <person name="Grondin C."/>
        </authorList>
    </citation>
    <scope>NUCLEOTIDE SEQUENCE</scope>
    <source>
        <strain evidence="17">CLIB 1423</strain>
    </source>
</reference>
<dbReference type="GO" id="GO:0005737">
    <property type="term" value="C:cytoplasm"/>
    <property type="evidence" value="ECO:0007669"/>
    <property type="project" value="TreeGrafter"/>
</dbReference>
<dbReference type="CDD" id="cd16656">
    <property type="entry name" value="RING-Ubox_PRP19"/>
    <property type="match status" value="1"/>
</dbReference>
<comment type="subcellular location">
    <subcellularLocation>
        <location evidence="1 14">Nucleus</location>
    </subcellularLocation>
</comment>
<keyword evidence="13 14" id="KW-0539">Nucleus</keyword>
<dbReference type="InterPro" id="IPR055340">
    <property type="entry name" value="RING-Ubox_PRP19"/>
</dbReference>
<keyword evidence="5 14" id="KW-0507">mRNA processing</keyword>
<evidence type="ECO:0000256" key="11">
    <source>
        <dbReference type="ARBA" id="ARBA00023187"/>
    </source>
</evidence>